<evidence type="ECO:0000256" key="2">
    <source>
        <dbReference type="ARBA" id="ARBA00022692"/>
    </source>
</evidence>
<dbReference type="InterPro" id="IPR052964">
    <property type="entry name" value="Sporulation_signal_mat"/>
</dbReference>
<feature type="transmembrane region" description="Helical" evidence="5">
    <location>
        <begin position="249"/>
        <end position="269"/>
    </location>
</feature>
<feature type="transmembrane region" description="Helical" evidence="5">
    <location>
        <begin position="99"/>
        <end position="127"/>
    </location>
</feature>
<evidence type="ECO:0000259" key="6">
    <source>
        <dbReference type="SMART" id="SM00752"/>
    </source>
</evidence>
<proteinExistence type="predicted"/>
<feature type="transmembrane region" description="Helical" evidence="5">
    <location>
        <begin position="139"/>
        <end position="159"/>
    </location>
</feature>
<dbReference type="PANTHER" id="PTHR39535:SF2">
    <property type="entry name" value="HTTM DOMAIN-CONTAINING PROTEIN"/>
    <property type="match status" value="1"/>
</dbReference>
<protein>
    <recommendedName>
        <fullName evidence="6">HTTM-like domain-containing protein</fullName>
    </recommendedName>
</protein>
<keyword evidence="2 5" id="KW-0812">Transmembrane</keyword>
<name>A0A1T4ZUZ8_9SPHI</name>
<dbReference type="SMART" id="SM00752">
    <property type="entry name" value="HTTM"/>
    <property type="match status" value="1"/>
</dbReference>
<keyword evidence="4 5" id="KW-0472">Membrane</keyword>
<dbReference type="InterPro" id="IPR011020">
    <property type="entry name" value="HTTM-like"/>
</dbReference>
<dbReference type="OrthoDB" id="1496138at2"/>
<gene>
    <name evidence="7" type="ORF">SAMN05660226_00132</name>
</gene>
<dbReference type="RefSeq" id="WP_079714875.1">
    <property type="nucleotide sequence ID" value="NZ_FUYS01000001.1"/>
</dbReference>
<dbReference type="PANTHER" id="PTHR39535">
    <property type="entry name" value="SPORULATION-DELAYING PROTEIN SDPB"/>
    <property type="match status" value="1"/>
</dbReference>
<accession>A0A1T4ZUZ8</accession>
<dbReference type="AlphaFoldDB" id="A0A1T4ZUZ8"/>
<dbReference type="STRING" id="623280.SAMN05660226_00132"/>
<evidence type="ECO:0000256" key="3">
    <source>
        <dbReference type="ARBA" id="ARBA00022989"/>
    </source>
</evidence>
<evidence type="ECO:0000313" key="7">
    <source>
        <dbReference type="EMBL" id="SKB26518.1"/>
    </source>
</evidence>
<feature type="domain" description="HTTM-like" evidence="6">
    <location>
        <begin position="18"/>
        <end position="286"/>
    </location>
</feature>
<organism evidence="7 8">
    <name type="scientific">Parapedobacter luteus</name>
    <dbReference type="NCBI Taxonomy" id="623280"/>
    <lineage>
        <taxon>Bacteria</taxon>
        <taxon>Pseudomonadati</taxon>
        <taxon>Bacteroidota</taxon>
        <taxon>Sphingobacteriia</taxon>
        <taxon>Sphingobacteriales</taxon>
        <taxon>Sphingobacteriaceae</taxon>
        <taxon>Parapedobacter</taxon>
    </lineage>
</organism>
<keyword evidence="8" id="KW-1185">Reference proteome</keyword>
<keyword evidence="3 5" id="KW-1133">Transmembrane helix</keyword>
<dbReference type="Proteomes" id="UP000190541">
    <property type="component" value="Unassembled WGS sequence"/>
</dbReference>
<evidence type="ECO:0000256" key="5">
    <source>
        <dbReference type="SAM" id="Phobius"/>
    </source>
</evidence>
<reference evidence="7 8" key="1">
    <citation type="submission" date="2017-02" db="EMBL/GenBank/DDBJ databases">
        <authorList>
            <person name="Peterson S.W."/>
        </authorList>
    </citation>
    <scope>NUCLEOTIDE SEQUENCE [LARGE SCALE GENOMIC DNA]</scope>
    <source>
        <strain evidence="7 8">DSM 22899</strain>
    </source>
</reference>
<feature type="transmembrane region" description="Helical" evidence="5">
    <location>
        <begin position="218"/>
        <end position="237"/>
    </location>
</feature>
<evidence type="ECO:0000256" key="1">
    <source>
        <dbReference type="ARBA" id="ARBA00004127"/>
    </source>
</evidence>
<evidence type="ECO:0000313" key="8">
    <source>
        <dbReference type="Proteomes" id="UP000190541"/>
    </source>
</evidence>
<comment type="subcellular location">
    <subcellularLocation>
        <location evidence="1">Endomembrane system</location>
        <topology evidence="1">Multi-pass membrane protein</topology>
    </subcellularLocation>
</comment>
<feature type="transmembrane region" description="Helical" evidence="5">
    <location>
        <begin position="23"/>
        <end position="46"/>
    </location>
</feature>
<sequence>MSLIGTAITRFDNFFFSRDERDVGFLSFLRVSVSLICLVHFCAIWQDFLKLYGNDGFVPAELIGLFKTGWVPSFGQLADWLNKSIGISEETTAIAFKTLYISACLTLCCGWIPPLSALVVLSLHLILTKGSPLYAYGIDYFKTIALFYCVVFFVGNWLIHNHTPFRRVLQLHLAIVYFFSGAEKSLGYNWHNGEAIWKAIHLPYLATGVAQQADVLSYFPFVFTLAGWVVILLELGYPLFINLPKTRKTWLLAIILMHVCIAISLRLYFFSAMMIMLNIVAFTNLNTYYRSLRSIY</sequence>
<dbReference type="GO" id="GO:0012505">
    <property type="term" value="C:endomembrane system"/>
    <property type="evidence" value="ECO:0007669"/>
    <property type="project" value="UniProtKB-SubCell"/>
</dbReference>
<evidence type="ECO:0000256" key="4">
    <source>
        <dbReference type="ARBA" id="ARBA00023136"/>
    </source>
</evidence>
<dbReference type="EMBL" id="FUYS01000001">
    <property type="protein sequence ID" value="SKB26518.1"/>
    <property type="molecule type" value="Genomic_DNA"/>
</dbReference>